<dbReference type="AlphaFoldDB" id="A0A4Q7E3G0"/>
<feature type="region of interest" description="Disordered" evidence="2">
    <location>
        <begin position="1"/>
        <end position="79"/>
    </location>
</feature>
<organism evidence="5 6">
    <name type="scientific">Leptolyngbya iicbica LK</name>
    <dbReference type="NCBI Taxonomy" id="2294035"/>
    <lineage>
        <taxon>Bacteria</taxon>
        <taxon>Bacillati</taxon>
        <taxon>Cyanobacteriota</taxon>
        <taxon>Cyanophyceae</taxon>
        <taxon>Leptolyngbyales</taxon>
        <taxon>Leptolyngbyaceae</taxon>
        <taxon>Leptolyngbya group</taxon>
        <taxon>Leptolyngbya</taxon>
        <taxon>Leptolyngbya iicbica</taxon>
    </lineage>
</organism>
<dbReference type="InterPro" id="IPR029052">
    <property type="entry name" value="Metallo-depent_PP-like"/>
</dbReference>
<name>A0A4Q7E3G0_9CYAN</name>
<feature type="compositionally biased region" description="Pro residues" evidence="2">
    <location>
        <begin position="34"/>
        <end position="47"/>
    </location>
</feature>
<evidence type="ECO:0000313" key="5">
    <source>
        <dbReference type="EMBL" id="RZM76163.1"/>
    </source>
</evidence>
<dbReference type="EMBL" id="QVFV01000006">
    <property type="protein sequence ID" value="RZM76163.1"/>
    <property type="molecule type" value="Genomic_DNA"/>
</dbReference>
<feature type="compositionally biased region" description="Low complexity" evidence="2">
    <location>
        <begin position="127"/>
        <end position="136"/>
    </location>
</feature>
<gene>
    <name evidence="5" type="ORF">DYY88_19635</name>
</gene>
<keyword evidence="3" id="KW-1133">Transmembrane helix</keyword>
<proteinExistence type="inferred from homology"/>
<accession>A0A4Q7E3G0</accession>
<evidence type="ECO:0000313" key="6">
    <source>
        <dbReference type="Proteomes" id="UP000292459"/>
    </source>
</evidence>
<dbReference type="SMART" id="SM00854">
    <property type="entry name" value="PGA_cap"/>
    <property type="match status" value="1"/>
</dbReference>
<dbReference type="Pfam" id="PF09587">
    <property type="entry name" value="PGA_cap"/>
    <property type="match status" value="1"/>
</dbReference>
<dbReference type="InterPro" id="IPR019079">
    <property type="entry name" value="Capsule_synth_CapA"/>
</dbReference>
<dbReference type="Proteomes" id="UP000292459">
    <property type="component" value="Unassembled WGS sequence"/>
</dbReference>
<feature type="region of interest" description="Disordered" evidence="2">
    <location>
        <begin position="118"/>
        <end position="148"/>
    </location>
</feature>
<feature type="transmembrane region" description="Helical" evidence="3">
    <location>
        <begin position="84"/>
        <end position="110"/>
    </location>
</feature>
<evidence type="ECO:0000256" key="3">
    <source>
        <dbReference type="SAM" id="Phobius"/>
    </source>
</evidence>
<feature type="compositionally biased region" description="Low complexity" evidence="2">
    <location>
        <begin position="15"/>
        <end position="33"/>
    </location>
</feature>
<dbReference type="Gene3D" id="3.60.21.10">
    <property type="match status" value="1"/>
</dbReference>
<dbReference type="InterPro" id="IPR052169">
    <property type="entry name" value="CW_Biosynth-Accessory"/>
</dbReference>
<evidence type="ECO:0000259" key="4">
    <source>
        <dbReference type="SMART" id="SM00854"/>
    </source>
</evidence>
<keyword evidence="3" id="KW-0812">Transmembrane</keyword>
<dbReference type="SUPFAM" id="SSF56300">
    <property type="entry name" value="Metallo-dependent phosphatases"/>
    <property type="match status" value="1"/>
</dbReference>
<evidence type="ECO:0000256" key="2">
    <source>
        <dbReference type="SAM" id="MobiDB-lite"/>
    </source>
</evidence>
<feature type="domain" description="Capsule synthesis protein CapA" evidence="4">
    <location>
        <begin position="191"/>
        <end position="430"/>
    </location>
</feature>
<keyword evidence="3" id="KW-0472">Membrane</keyword>
<protein>
    <recommendedName>
        <fullName evidence="4">Capsule synthesis protein CapA domain-containing protein</fullName>
    </recommendedName>
</protein>
<dbReference type="PANTHER" id="PTHR33393:SF11">
    <property type="entry name" value="POLYGLUTAMINE SYNTHESIS ACCESSORY PROTEIN RV0574C-RELATED"/>
    <property type="match status" value="1"/>
</dbReference>
<comment type="similarity">
    <text evidence="1">Belongs to the CapA family.</text>
</comment>
<feature type="compositionally biased region" description="Low complexity" evidence="2">
    <location>
        <begin position="48"/>
        <end position="59"/>
    </location>
</feature>
<keyword evidence="6" id="KW-1185">Reference proteome</keyword>
<dbReference type="PANTHER" id="PTHR33393">
    <property type="entry name" value="POLYGLUTAMINE SYNTHESIS ACCESSORY PROTEIN RV0574C-RELATED"/>
    <property type="match status" value="1"/>
</dbReference>
<evidence type="ECO:0000256" key="1">
    <source>
        <dbReference type="ARBA" id="ARBA00005662"/>
    </source>
</evidence>
<dbReference type="OrthoDB" id="9810906at2"/>
<reference evidence="5 6" key="1">
    <citation type="submission" date="2018-11" db="EMBL/GenBank/DDBJ databases">
        <title>Whole genome sequencing of an environmental sample.</title>
        <authorList>
            <person name="Sarangi A.N."/>
            <person name="Singh D."/>
            <person name="Tripathy S."/>
        </authorList>
    </citation>
    <scope>NUCLEOTIDE SEQUENCE [LARGE SCALE GENOMIC DNA]</scope>
    <source>
        <strain evidence="5 6">Lakshadweep</strain>
    </source>
</reference>
<sequence length="509" mass="54404">MRPSTTRSLELPTFSSATATVAPEPTAASSTPAPDAPAPQSPPPLATSPPQATRPEAAPADPPPAPTWQQQAIHHRRRKQQRQALLGILVMTGVSFVLGSLTAAGLSWVFAQRDPSASISDRSPALEPAIAPTESATPPPETDSTEEEIAPPNAALPIAPNSLITPIAPPSELGTAAQALTAPVTVPAAVQIKAVGDVIPGTDFPNYRLPNDPNYLFNSVKMFMGEVDIVFGNFESTLTAHPYAAKDIRQGMTFAFRTPPNWTDVLKSAGFDVLSVANNHSFDFGDAGFEDTIANIQQSGMQAVGRKGDIVKVDANGYTVAFIGYSYWPDHNNMNDLATATALVQQAQSEADMVVISVHAGAEGTDAMRVRNQTEYFFSENRGNMVQFSRAMIDAGADLILGHGPHVPRALELYQGKLIAYSLGNFLGYRTLSTTGPLGLSMILQVDLDETGNFLKGRVIPVALDNNGVPYIDNAFASVTLVRQLTRQDFPETPLTIDEMGYILKTDQP</sequence>
<dbReference type="CDD" id="cd07381">
    <property type="entry name" value="MPP_CapA"/>
    <property type="match status" value="1"/>
</dbReference>
<comment type="caution">
    <text evidence="5">The sequence shown here is derived from an EMBL/GenBank/DDBJ whole genome shotgun (WGS) entry which is preliminary data.</text>
</comment>